<dbReference type="PANTHER" id="PTHR30529:SF1">
    <property type="entry name" value="CYTOCHROME B561 HOMOLOG 2"/>
    <property type="match status" value="1"/>
</dbReference>
<keyword evidence="3" id="KW-0813">Transport</keyword>
<organism evidence="15 16">
    <name type="scientific">Methylophaga lonarensis MPL</name>
    <dbReference type="NCBI Taxonomy" id="1286106"/>
    <lineage>
        <taxon>Bacteria</taxon>
        <taxon>Pseudomonadati</taxon>
        <taxon>Pseudomonadota</taxon>
        <taxon>Gammaproteobacteria</taxon>
        <taxon>Thiotrichales</taxon>
        <taxon>Piscirickettsiaceae</taxon>
        <taxon>Methylophaga</taxon>
    </lineage>
</organism>
<name>M7PGE1_9GAMM</name>
<dbReference type="PANTHER" id="PTHR30529">
    <property type="entry name" value="CYTOCHROME B561"/>
    <property type="match status" value="1"/>
</dbReference>
<dbReference type="STRING" id="1286106.MPL1_07393"/>
<dbReference type="Gene3D" id="1.20.950.20">
    <property type="entry name" value="Transmembrane di-heme cytochromes, Chain C"/>
    <property type="match status" value="1"/>
</dbReference>
<evidence type="ECO:0000256" key="5">
    <source>
        <dbReference type="ARBA" id="ARBA00022617"/>
    </source>
</evidence>
<evidence type="ECO:0000256" key="13">
    <source>
        <dbReference type="SAM" id="Phobius"/>
    </source>
</evidence>
<gene>
    <name evidence="15" type="ORF">MPL1_07393</name>
</gene>
<dbReference type="AlphaFoldDB" id="M7PGE1"/>
<reference evidence="15 16" key="1">
    <citation type="journal article" date="2013" name="Genome Announc.">
        <title>Draft Genome Sequence of Methylophaga lonarensis MPLT, a Haloalkaliphilic (Non-Methane-Utilizing) Methylotroph.</title>
        <authorList>
            <person name="Shetty S.A."/>
            <person name="Marathe N.P."/>
            <person name="Munot H."/>
            <person name="Antony C.P."/>
            <person name="Dhotre D.P."/>
            <person name="Murrell J.C."/>
            <person name="Shouche Y.S."/>
        </authorList>
    </citation>
    <scope>NUCLEOTIDE SEQUENCE [LARGE SCALE GENOMIC DNA]</scope>
    <source>
        <strain evidence="15 16">MPL</strain>
    </source>
</reference>
<comment type="similarity">
    <text evidence="12">Belongs to the cytochrome b561 family.</text>
</comment>
<evidence type="ECO:0000256" key="6">
    <source>
        <dbReference type="ARBA" id="ARBA00022692"/>
    </source>
</evidence>
<evidence type="ECO:0000256" key="4">
    <source>
        <dbReference type="ARBA" id="ARBA00022475"/>
    </source>
</evidence>
<keyword evidence="6 13" id="KW-0812">Transmembrane</keyword>
<keyword evidence="4" id="KW-1003">Cell membrane</keyword>
<evidence type="ECO:0000256" key="2">
    <source>
        <dbReference type="ARBA" id="ARBA00004651"/>
    </source>
</evidence>
<dbReference type="PATRIC" id="fig|1286106.3.peg.1483"/>
<keyword evidence="9 13" id="KW-1133">Transmembrane helix</keyword>
<dbReference type="SUPFAM" id="SSF81342">
    <property type="entry name" value="Transmembrane di-heme cytochromes"/>
    <property type="match status" value="1"/>
</dbReference>
<feature type="domain" description="Cytochrome b561 bacterial/Ni-hydrogenase" evidence="14">
    <location>
        <begin position="9"/>
        <end position="179"/>
    </location>
</feature>
<evidence type="ECO:0000256" key="12">
    <source>
        <dbReference type="ARBA" id="ARBA00037975"/>
    </source>
</evidence>
<evidence type="ECO:0000256" key="9">
    <source>
        <dbReference type="ARBA" id="ARBA00022989"/>
    </source>
</evidence>
<feature type="transmembrane region" description="Helical" evidence="13">
    <location>
        <begin position="12"/>
        <end position="35"/>
    </location>
</feature>
<dbReference type="InterPro" id="IPR016174">
    <property type="entry name" value="Di-haem_cyt_TM"/>
</dbReference>
<dbReference type="GO" id="GO:0009055">
    <property type="term" value="F:electron transfer activity"/>
    <property type="evidence" value="ECO:0007669"/>
    <property type="project" value="InterPro"/>
</dbReference>
<comment type="subcellular location">
    <subcellularLocation>
        <location evidence="2">Cell membrane</location>
        <topology evidence="2">Multi-pass membrane protein</topology>
    </subcellularLocation>
</comment>
<dbReference type="GO" id="GO:0005886">
    <property type="term" value="C:plasma membrane"/>
    <property type="evidence" value="ECO:0007669"/>
    <property type="project" value="UniProtKB-SubCell"/>
</dbReference>
<feature type="transmembrane region" description="Helical" evidence="13">
    <location>
        <begin position="139"/>
        <end position="163"/>
    </location>
</feature>
<keyword evidence="16" id="KW-1185">Reference proteome</keyword>
<feature type="transmembrane region" description="Helical" evidence="13">
    <location>
        <begin position="96"/>
        <end position="119"/>
    </location>
</feature>
<dbReference type="Proteomes" id="UP000012019">
    <property type="component" value="Unassembled WGS sequence"/>
</dbReference>
<sequence length="180" mass="20412">MRLGNTAERYGLISLLLHWTVALSTIGLFALGLWMVGLGYYDPWYYKGPWWHKGIGAVVFALVFIRWLVLLLSPVKALTEMPRWQHLIARLVHQSMNLLILFLGLSGYLIVTAQGQALVIFDQFRLPSIMNLPPDSADFIGQLHLWAAWLLIGLASVHALAALKHHFINKDATLKRMLPF</sequence>
<keyword evidence="10" id="KW-0408">Iron</keyword>
<evidence type="ECO:0000313" key="16">
    <source>
        <dbReference type="Proteomes" id="UP000012019"/>
    </source>
</evidence>
<evidence type="ECO:0000256" key="11">
    <source>
        <dbReference type="ARBA" id="ARBA00023136"/>
    </source>
</evidence>
<dbReference type="GO" id="GO:0020037">
    <property type="term" value="F:heme binding"/>
    <property type="evidence" value="ECO:0007669"/>
    <property type="project" value="TreeGrafter"/>
</dbReference>
<dbReference type="InterPro" id="IPR011577">
    <property type="entry name" value="Cyt_b561_bac/Ni-Hgenase"/>
</dbReference>
<proteinExistence type="inferred from homology"/>
<evidence type="ECO:0000313" key="15">
    <source>
        <dbReference type="EMBL" id="EMR12955.1"/>
    </source>
</evidence>
<dbReference type="Pfam" id="PF01292">
    <property type="entry name" value="Ni_hydr_CYTB"/>
    <property type="match status" value="1"/>
</dbReference>
<keyword evidence="8" id="KW-0249">Electron transport</keyword>
<comment type="cofactor">
    <cofactor evidence="1">
        <name>heme b</name>
        <dbReference type="ChEBI" id="CHEBI:60344"/>
    </cofactor>
</comment>
<dbReference type="InterPro" id="IPR052168">
    <property type="entry name" value="Cytochrome_b561_oxidase"/>
</dbReference>
<comment type="caution">
    <text evidence="15">The sequence shown here is derived from an EMBL/GenBank/DDBJ whole genome shotgun (WGS) entry which is preliminary data.</text>
</comment>
<feature type="transmembrane region" description="Helical" evidence="13">
    <location>
        <begin position="55"/>
        <end position="75"/>
    </location>
</feature>
<dbReference type="EMBL" id="APHR01000037">
    <property type="protein sequence ID" value="EMR12955.1"/>
    <property type="molecule type" value="Genomic_DNA"/>
</dbReference>
<keyword evidence="7" id="KW-0479">Metal-binding</keyword>
<keyword evidence="11 13" id="KW-0472">Membrane</keyword>
<accession>M7PGE1</accession>
<evidence type="ECO:0000256" key="1">
    <source>
        <dbReference type="ARBA" id="ARBA00001970"/>
    </source>
</evidence>
<evidence type="ECO:0000259" key="14">
    <source>
        <dbReference type="Pfam" id="PF01292"/>
    </source>
</evidence>
<dbReference type="GO" id="GO:0022904">
    <property type="term" value="P:respiratory electron transport chain"/>
    <property type="evidence" value="ECO:0007669"/>
    <property type="project" value="InterPro"/>
</dbReference>
<keyword evidence="5" id="KW-0349">Heme</keyword>
<dbReference type="RefSeq" id="WP_009726467.1">
    <property type="nucleotide sequence ID" value="NZ_APHR01000037.1"/>
</dbReference>
<dbReference type="GO" id="GO:0046872">
    <property type="term" value="F:metal ion binding"/>
    <property type="evidence" value="ECO:0007669"/>
    <property type="project" value="UniProtKB-KW"/>
</dbReference>
<dbReference type="eggNOG" id="COG3038">
    <property type="taxonomic scope" value="Bacteria"/>
</dbReference>
<protein>
    <submittedName>
        <fullName evidence="15">Cytochrome B561</fullName>
    </submittedName>
</protein>
<evidence type="ECO:0000256" key="7">
    <source>
        <dbReference type="ARBA" id="ARBA00022723"/>
    </source>
</evidence>
<dbReference type="OrthoDB" id="8589936at2"/>
<evidence type="ECO:0000256" key="10">
    <source>
        <dbReference type="ARBA" id="ARBA00023004"/>
    </source>
</evidence>
<evidence type="ECO:0000256" key="8">
    <source>
        <dbReference type="ARBA" id="ARBA00022982"/>
    </source>
</evidence>
<evidence type="ECO:0000256" key="3">
    <source>
        <dbReference type="ARBA" id="ARBA00022448"/>
    </source>
</evidence>